<dbReference type="Pfam" id="PF22486">
    <property type="entry name" value="MATH_2"/>
    <property type="match status" value="1"/>
</dbReference>
<dbReference type="Gene3D" id="2.60.210.10">
    <property type="entry name" value="Apoptosis, Tumor Necrosis Factor Receptor Associated Protein 2, Chain A"/>
    <property type="match status" value="1"/>
</dbReference>
<comment type="caution">
    <text evidence="2">The sequence shown here is derived from an EMBL/GenBank/DDBJ whole genome shotgun (WGS) entry which is preliminary data.</text>
</comment>
<sequence length="283" mass="33252">MDNVRVVLPCGFASQNSMPSLQNTRHNKTGMLKYGKLLSKEFEKYKNDPKYYIIESYDSLKREVDLRREEIKAIIIQKIDDYHDALLEKIDMERDLKLKELEERIQNTDSFDLVGFKIDKNLDIHSKLEFYTKNKIEIDNRISLVQNIIDDLNEPIFKLADFNDDINIEKIFGELYSNGETIQLIINNFSLLMDKKKLRINSKKFVFRNFEWFIGIILNQENEEMGFYLHCNSMEESNEFTVDITAELSLLNKSGSKKDLSRVSMSIHSLRMIEVGDILNLQP</sequence>
<feature type="domain" description="MATH" evidence="1">
    <location>
        <begin position="179"/>
        <end position="283"/>
    </location>
</feature>
<dbReference type="SUPFAM" id="SSF49599">
    <property type="entry name" value="TRAF domain-like"/>
    <property type="match status" value="1"/>
</dbReference>
<proteinExistence type="predicted"/>
<evidence type="ECO:0000313" key="3">
    <source>
        <dbReference type="Proteomes" id="UP000276133"/>
    </source>
</evidence>
<dbReference type="InterPro" id="IPR008974">
    <property type="entry name" value="TRAF-like"/>
</dbReference>
<organism evidence="2 3">
    <name type="scientific">Brachionus plicatilis</name>
    <name type="common">Marine rotifer</name>
    <name type="synonym">Brachionus muelleri</name>
    <dbReference type="NCBI Taxonomy" id="10195"/>
    <lineage>
        <taxon>Eukaryota</taxon>
        <taxon>Metazoa</taxon>
        <taxon>Spiralia</taxon>
        <taxon>Gnathifera</taxon>
        <taxon>Rotifera</taxon>
        <taxon>Eurotatoria</taxon>
        <taxon>Monogononta</taxon>
        <taxon>Pseudotrocha</taxon>
        <taxon>Ploima</taxon>
        <taxon>Brachionidae</taxon>
        <taxon>Brachionus</taxon>
    </lineage>
</organism>
<gene>
    <name evidence="2" type="ORF">BpHYR1_014630</name>
</gene>
<dbReference type="PROSITE" id="PS50144">
    <property type="entry name" value="MATH"/>
    <property type="match status" value="1"/>
</dbReference>
<name>A0A3M7T7Z6_BRAPC</name>
<reference evidence="2 3" key="1">
    <citation type="journal article" date="2018" name="Sci. Rep.">
        <title>Genomic signatures of local adaptation to the degree of environmental predictability in rotifers.</title>
        <authorList>
            <person name="Franch-Gras L."/>
            <person name="Hahn C."/>
            <person name="Garcia-Roger E.M."/>
            <person name="Carmona M.J."/>
            <person name="Serra M."/>
            <person name="Gomez A."/>
        </authorList>
    </citation>
    <scope>NUCLEOTIDE SEQUENCE [LARGE SCALE GENOMIC DNA]</scope>
    <source>
        <strain evidence="2">HYR1</strain>
    </source>
</reference>
<dbReference type="AlphaFoldDB" id="A0A3M7T7Z6"/>
<dbReference type="InterPro" id="IPR002083">
    <property type="entry name" value="MATH/TRAF_dom"/>
</dbReference>
<accession>A0A3M7T7Z6</accession>
<keyword evidence="3" id="KW-1185">Reference proteome</keyword>
<dbReference type="EMBL" id="REGN01000171">
    <property type="protein sequence ID" value="RNA43950.1"/>
    <property type="molecule type" value="Genomic_DNA"/>
</dbReference>
<protein>
    <recommendedName>
        <fullName evidence="1">MATH domain-containing protein</fullName>
    </recommendedName>
</protein>
<evidence type="ECO:0000259" key="1">
    <source>
        <dbReference type="PROSITE" id="PS50144"/>
    </source>
</evidence>
<evidence type="ECO:0000313" key="2">
    <source>
        <dbReference type="EMBL" id="RNA43950.1"/>
    </source>
</evidence>
<dbReference type="Proteomes" id="UP000276133">
    <property type="component" value="Unassembled WGS sequence"/>
</dbReference>